<keyword evidence="2" id="KW-0012">Acyltransferase</keyword>
<feature type="domain" description="N-acetyltransferase" evidence="1">
    <location>
        <begin position="23"/>
        <end position="171"/>
    </location>
</feature>
<evidence type="ECO:0000313" key="3">
    <source>
        <dbReference type="Proteomes" id="UP000248817"/>
    </source>
</evidence>
<evidence type="ECO:0000313" key="2">
    <source>
        <dbReference type="EMBL" id="PYI25228.1"/>
    </source>
</evidence>
<dbReference type="EMBL" id="KZ825667">
    <property type="protein sequence ID" value="PYI25228.1"/>
    <property type="molecule type" value="Genomic_DNA"/>
</dbReference>
<dbReference type="InterPro" id="IPR000182">
    <property type="entry name" value="GNAT_dom"/>
</dbReference>
<evidence type="ECO:0000259" key="1">
    <source>
        <dbReference type="Pfam" id="PF13302"/>
    </source>
</evidence>
<dbReference type="Proteomes" id="UP000248817">
    <property type="component" value="Unassembled WGS sequence"/>
</dbReference>
<organism evidence="2 3">
    <name type="scientific">Aspergillus indologenus CBS 114.80</name>
    <dbReference type="NCBI Taxonomy" id="1450541"/>
    <lineage>
        <taxon>Eukaryota</taxon>
        <taxon>Fungi</taxon>
        <taxon>Dikarya</taxon>
        <taxon>Ascomycota</taxon>
        <taxon>Pezizomycotina</taxon>
        <taxon>Eurotiomycetes</taxon>
        <taxon>Eurotiomycetidae</taxon>
        <taxon>Eurotiales</taxon>
        <taxon>Aspergillaceae</taxon>
        <taxon>Aspergillus</taxon>
        <taxon>Aspergillus subgen. Circumdati</taxon>
    </lineage>
</organism>
<dbReference type="Pfam" id="PF13302">
    <property type="entry name" value="Acetyltransf_3"/>
    <property type="match status" value="1"/>
</dbReference>
<keyword evidence="3" id="KW-1185">Reference proteome</keyword>
<dbReference type="AlphaFoldDB" id="A0A2V5HL78"/>
<gene>
    <name evidence="2" type="ORF">BP00DRAFT_431474</name>
</gene>
<accession>A0A2V5HL78</accession>
<protein>
    <submittedName>
        <fullName evidence="2">Acyl-CoA N-acyltransferase</fullName>
    </submittedName>
</protein>
<sequence>MPTPAPTPTSPILTSTPRLHISLLSPTPTHSAFLHDLWTTPDFTTSCGPSPFKNPDDATAFLTNRLQSIYTTSNHQRGIFLLSRRPHPTAPLVESVPIGTISLMQGTPPDGYRVPDIGFCVLPAESGRGYATEAGRAMVEYACTELGTAGVFGFCDVENARSRRVLEKVGLEDRGERALRAFGGRRSAVYALSGMAADLGVYGVEG</sequence>
<reference evidence="2 3" key="1">
    <citation type="submission" date="2018-02" db="EMBL/GenBank/DDBJ databases">
        <title>The genomes of Aspergillus section Nigri reveals drivers in fungal speciation.</title>
        <authorList>
            <consortium name="DOE Joint Genome Institute"/>
            <person name="Vesth T.C."/>
            <person name="Nybo J."/>
            <person name="Theobald S."/>
            <person name="Brandl J."/>
            <person name="Frisvad J.C."/>
            <person name="Nielsen K.F."/>
            <person name="Lyhne E.K."/>
            <person name="Kogle M.E."/>
            <person name="Kuo A."/>
            <person name="Riley R."/>
            <person name="Clum A."/>
            <person name="Nolan M."/>
            <person name="Lipzen A."/>
            <person name="Salamov A."/>
            <person name="Henrissat B."/>
            <person name="Wiebenga A."/>
            <person name="De vries R.P."/>
            <person name="Grigoriev I.V."/>
            <person name="Mortensen U.H."/>
            <person name="Andersen M.R."/>
            <person name="Baker S.E."/>
        </authorList>
    </citation>
    <scope>NUCLEOTIDE SEQUENCE [LARGE SCALE GENOMIC DNA]</scope>
    <source>
        <strain evidence="2 3">CBS 114.80</strain>
    </source>
</reference>
<dbReference type="InterPro" id="IPR016181">
    <property type="entry name" value="Acyl_CoA_acyltransferase"/>
</dbReference>
<dbReference type="Gene3D" id="3.40.630.30">
    <property type="match status" value="1"/>
</dbReference>
<dbReference type="PANTHER" id="PTHR43792">
    <property type="entry name" value="GNAT FAMILY, PUTATIVE (AFU_ORTHOLOGUE AFUA_3G00765)-RELATED-RELATED"/>
    <property type="match status" value="1"/>
</dbReference>
<proteinExistence type="predicted"/>
<dbReference type="InterPro" id="IPR051531">
    <property type="entry name" value="N-acetyltransferase"/>
</dbReference>
<keyword evidence="2" id="KW-0808">Transferase</keyword>
<dbReference type="GO" id="GO:0016747">
    <property type="term" value="F:acyltransferase activity, transferring groups other than amino-acyl groups"/>
    <property type="evidence" value="ECO:0007669"/>
    <property type="project" value="InterPro"/>
</dbReference>
<dbReference type="PANTHER" id="PTHR43792:SF16">
    <property type="entry name" value="N-ACETYLTRANSFERASE DOMAIN-CONTAINING PROTEIN"/>
    <property type="match status" value="1"/>
</dbReference>
<name>A0A2V5HL78_9EURO</name>
<dbReference type="SUPFAM" id="SSF55729">
    <property type="entry name" value="Acyl-CoA N-acyltransferases (Nat)"/>
    <property type="match status" value="1"/>
</dbReference>